<dbReference type="Pfam" id="PF26571">
    <property type="entry name" value="VldE"/>
    <property type="match status" value="1"/>
</dbReference>
<keyword evidence="4" id="KW-1185">Reference proteome</keyword>
<accession>A0ABQ4VBR0</accession>
<dbReference type="EMBL" id="BPRH01001425">
    <property type="protein sequence ID" value="GJF13323.1"/>
    <property type="molecule type" value="Genomic_DNA"/>
</dbReference>
<evidence type="ECO:0000313" key="4">
    <source>
        <dbReference type="Proteomes" id="UP001060504"/>
    </source>
</evidence>
<protein>
    <submittedName>
        <fullName evidence="3">Glycoside hydrolase</fullName>
    </submittedName>
</protein>
<feature type="domain" description="ARB-07466-like C-terminal" evidence="2">
    <location>
        <begin position="267"/>
        <end position="359"/>
    </location>
</feature>
<dbReference type="Proteomes" id="UP001060504">
    <property type="component" value="Unassembled WGS sequence"/>
</dbReference>
<keyword evidence="3" id="KW-0378">Hydrolase</keyword>
<feature type="region of interest" description="Disordered" evidence="1">
    <location>
        <begin position="212"/>
        <end position="238"/>
    </location>
</feature>
<evidence type="ECO:0000313" key="3">
    <source>
        <dbReference type="EMBL" id="GJF13323.1"/>
    </source>
</evidence>
<name>A0ABQ4VBR0_9MYCO</name>
<dbReference type="InterPro" id="IPR058593">
    <property type="entry name" value="ARB_07466-like_C"/>
</dbReference>
<evidence type="ECO:0000256" key="1">
    <source>
        <dbReference type="SAM" id="MobiDB-lite"/>
    </source>
</evidence>
<feature type="compositionally biased region" description="Pro residues" evidence="1">
    <location>
        <begin position="217"/>
        <end position="230"/>
    </location>
</feature>
<dbReference type="GO" id="GO:0016787">
    <property type="term" value="F:hydrolase activity"/>
    <property type="evidence" value="ECO:0007669"/>
    <property type="project" value="UniProtKB-KW"/>
</dbReference>
<reference evidence="3 4" key="1">
    <citation type="submission" date="2021-08" db="EMBL/GenBank/DDBJ databases">
        <title>Draft genome sequence of Mycolicibacterium sp. NGTWS1702 strain.</title>
        <authorList>
            <person name="Matsumoto M."/>
            <person name="Tang B.C.C."/>
            <person name="Machida Y."/>
            <person name="Matoyama H."/>
            <person name="Kishihara T."/>
            <person name="Sato S."/>
            <person name="Kondo I."/>
            <person name="Sano M."/>
            <person name="Kato G."/>
        </authorList>
    </citation>
    <scope>NUCLEOTIDE SEQUENCE [LARGE SCALE GENOMIC DNA]</scope>
    <source>
        <strain evidence="3 4">NGTWSNA01</strain>
    </source>
</reference>
<organism evidence="3 4">
    <name type="scientific">Mycolicibacterium cyprinidarum</name>
    <dbReference type="NCBI Taxonomy" id="2860311"/>
    <lineage>
        <taxon>Bacteria</taxon>
        <taxon>Bacillati</taxon>
        <taxon>Actinomycetota</taxon>
        <taxon>Actinomycetes</taxon>
        <taxon>Mycobacteriales</taxon>
        <taxon>Mycobacteriaceae</taxon>
        <taxon>Mycolicibacterium</taxon>
    </lineage>
</organism>
<gene>
    <name evidence="3" type="ORF">NGTWS1702_13470</name>
</gene>
<evidence type="ECO:0000259" key="2">
    <source>
        <dbReference type="Pfam" id="PF26571"/>
    </source>
</evidence>
<proteinExistence type="predicted"/>
<sequence length="374" mass="39108">MTIGIAGVRRSLRRTTCAAVAAVLAVTLSVVGVAIADPAADALSRLNELSRLAVQSRDAVTAAQLELDSRLAAQMAAEDQHRGDLAALDADNAKLQAHEVAVDRVAAMMYTSGRSGLLAAVLTADSPQQLIDQVWSERVVAAEAADQMKAFQSARERTAGAVRASEASAAVARAEAERSAEVRADLHTKWTQLQGQIATAEAQYAALTPQQRAVFDNPPPPPAPSAPTPADPAIIAMPVDPPPEIASPLAAVRADIPEVLPVGAAREAGLQPNTIVAARAISARFPQIANIDGVRPDSKPWHPNGLAIDVMIPNHDSAEGVALGNEILAFVMSNAGRFGLQDVIWRGTYYTPGGPQGSGYGHYDHVHVTTRPGG</sequence>
<comment type="caution">
    <text evidence="3">The sequence shown here is derived from an EMBL/GenBank/DDBJ whole genome shotgun (WGS) entry which is preliminary data.</text>
</comment>